<dbReference type="Pfam" id="PF00672">
    <property type="entry name" value="HAMP"/>
    <property type="match status" value="1"/>
</dbReference>
<accession>A0A845L6E1</accession>
<dbReference type="EMBL" id="WXEY01000016">
    <property type="protein sequence ID" value="MZP30605.1"/>
    <property type="molecule type" value="Genomic_DNA"/>
</dbReference>
<dbReference type="InterPro" id="IPR004090">
    <property type="entry name" value="Chemotax_Me-accpt_rcpt"/>
</dbReference>
<proteinExistence type="inferred from homology"/>
<dbReference type="GO" id="GO:0004888">
    <property type="term" value="F:transmembrane signaling receptor activity"/>
    <property type="evidence" value="ECO:0007669"/>
    <property type="project" value="InterPro"/>
</dbReference>
<feature type="domain" description="Methyl-accepting transducer" evidence="6">
    <location>
        <begin position="284"/>
        <end position="520"/>
    </location>
</feature>
<evidence type="ECO:0000313" key="9">
    <source>
        <dbReference type="Proteomes" id="UP000463470"/>
    </source>
</evidence>
<dbReference type="InterPro" id="IPR003660">
    <property type="entry name" value="HAMP_dom"/>
</dbReference>
<keyword evidence="5" id="KW-0812">Transmembrane</keyword>
<dbReference type="Gene3D" id="6.10.340.10">
    <property type="match status" value="1"/>
</dbReference>
<reference evidence="8 9" key="1">
    <citation type="submission" date="2020-01" db="EMBL/GenBank/DDBJ databases">
        <title>Whole-genome sequence of Heliobacterium undosum DSM 13378.</title>
        <authorList>
            <person name="Kyndt J.A."/>
            <person name="Meyer T.E."/>
        </authorList>
    </citation>
    <scope>NUCLEOTIDE SEQUENCE [LARGE SCALE GENOMIC DNA]</scope>
    <source>
        <strain evidence="8 9">DSM 13378</strain>
    </source>
</reference>
<feature type="coiled-coil region" evidence="4">
    <location>
        <begin position="161"/>
        <end position="188"/>
    </location>
</feature>
<feature type="domain" description="HAMP" evidence="7">
    <location>
        <begin position="213"/>
        <end position="265"/>
    </location>
</feature>
<keyword evidence="1 3" id="KW-0807">Transducer</keyword>
<comment type="similarity">
    <text evidence="2">Belongs to the methyl-accepting chemotaxis (MCP) protein family.</text>
</comment>
<evidence type="ECO:0000313" key="8">
    <source>
        <dbReference type="EMBL" id="MZP30605.1"/>
    </source>
</evidence>
<keyword evidence="5" id="KW-0472">Membrane</keyword>
<keyword evidence="4" id="KW-0175">Coiled coil</keyword>
<dbReference type="AlphaFoldDB" id="A0A845L6E1"/>
<sequence>MSFRDISLKVKLLAGFTALLLIFSASAFFNYTMLQAIKCAQDTQMRRMQDETIATQMKTCVGMLSTSQSDLIINHRADTITQYQKDAVLFRELIDKVIAQADTEEERSWGKELKATGEEYLKQFNRVVAVYEQRASLSPADMAEQYQRIDEDTDRARSRFMQLADEYIEAYADEANEAEKESKSFFAQAVTASFVGFGLAALLGIGLAISFAGRISAAVNVMLEGATAVAAGDLTRQLPVTSKDELGQLTEAFNRMTMSLQQIVRQVFDSAENLAATSQQLSATTQETAAFNADIAGTVSHMAKGAGKQAKAVDETHEVIRQVCENILLVDRNVETASQGGEKAAETAQAGSIQAGEAVRKIRKVQETTIQMGDVITALGEQSQEISQIVEAIKAIAAQTNLLALNAAIEAARAGEQGRGFAVVAEEVRKLAEQSAASAEQIAGLIDSVQGQTAQAIAAMNVNKGEVAAGAASVDAAGRAFDTIAADVNRVVAQIESVSGATRQITEGAEKAVQSVTAIAGVAREAAAGTEQMAARIQEQSAAMEEVAASAQMLAKLSEEMQGIVAGFKV</sequence>
<evidence type="ECO:0000256" key="1">
    <source>
        <dbReference type="ARBA" id="ARBA00023224"/>
    </source>
</evidence>
<dbReference type="CDD" id="cd06225">
    <property type="entry name" value="HAMP"/>
    <property type="match status" value="1"/>
</dbReference>
<dbReference type="PRINTS" id="PR00260">
    <property type="entry name" value="CHEMTRNSDUCR"/>
</dbReference>
<dbReference type="RefSeq" id="WP_161259131.1">
    <property type="nucleotide sequence ID" value="NZ_WXEY01000016.1"/>
</dbReference>
<dbReference type="OrthoDB" id="2078696at2"/>
<gene>
    <name evidence="8" type="ORF">GTO91_12865</name>
</gene>
<evidence type="ECO:0000256" key="3">
    <source>
        <dbReference type="PROSITE-ProRule" id="PRU00284"/>
    </source>
</evidence>
<evidence type="ECO:0000256" key="5">
    <source>
        <dbReference type="SAM" id="Phobius"/>
    </source>
</evidence>
<keyword evidence="5" id="KW-1133">Transmembrane helix</keyword>
<dbReference type="GO" id="GO:0006935">
    <property type="term" value="P:chemotaxis"/>
    <property type="evidence" value="ECO:0007669"/>
    <property type="project" value="InterPro"/>
</dbReference>
<dbReference type="GO" id="GO:0016020">
    <property type="term" value="C:membrane"/>
    <property type="evidence" value="ECO:0007669"/>
    <property type="project" value="InterPro"/>
</dbReference>
<dbReference type="SMART" id="SM00304">
    <property type="entry name" value="HAMP"/>
    <property type="match status" value="1"/>
</dbReference>
<dbReference type="PROSITE" id="PS50111">
    <property type="entry name" value="CHEMOTAXIS_TRANSDUC_2"/>
    <property type="match status" value="1"/>
</dbReference>
<dbReference type="PROSITE" id="PS50885">
    <property type="entry name" value="HAMP"/>
    <property type="match status" value="1"/>
</dbReference>
<name>A0A845L6E1_9FIRM</name>
<dbReference type="GO" id="GO:0007165">
    <property type="term" value="P:signal transduction"/>
    <property type="evidence" value="ECO:0007669"/>
    <property type="project" value="UniProtKB-KW"/>
</dbReference>
<dbReference type="InterPro" id="IPR004089">
    <property type="entry name" value="MCPsignal_dom"/>
</dbReference>
<evidence type="ECO:0000256" key="2">
    <source>
        <dbReference type="ARBA" id="ARBA00029447"/>
    </source>
</evidence>
<organism evidence="8 9">
    <name type="scientific">Heliomicrobium undosum</name>
    <dbReference type="NCBI Taxonomy" id="121734"/>
    <lineage>
        <taxon>Bacteria</taxon>
        <taxon>Bacillati</taxon>
        <taxon>Bacillota</taxon>
        <taxon>Clostridia</taxon>
        <taxon>Eubacteriales</taxon>
        <taxon>Heliobacteriaceae</taxon>
        <taxon>Heliomicrobium</taxon>
    </lineage>
</organism>
<evidence type="ECO:0000259" key="6">
    <source>
        <dbReference type="PROSITE" id="PS50111"/>
    </source>
</evidence>
<dbReference type="Pfam" id="PF00015">
    <property type="entry name" value="MCPsignal"/>
    <property type="match status" value="1"/>
</dbReference>
<protein>
    <submittedName>
        <fullName evidence="8">HAMP domain-containing protein</fullName>
    </submittedName>
</protein>
<dbReference type="Gene3D" id="1.10.287.950">
    <property type="entry name" value="Methyl-accepting chemotaxis protein"/>
    <property type="match status" value="1"/>
</dbReference>
<dbReference type="SUPFAM" id="SSF58104">
    <property type="entry name" value="Methyl-accepting chemotaxis protein (MCP) signaling domain"/>
    <property type="match status" value="1"/>
</dbReference>
<dbReference type="Proteomes" id="UP000463470">
    <property type="component" value="Unassembled WGS sequence"/>
</dbReference>
<keyword evidence="9" id="KW-1185">Reference proteome</keyword>
<evidence type="ECO:0000259" key="7">
    <source>
        <dbReference type="PROSITE" id="PS50885"/>
    </source>
</evidence>
<dbReference type="PANTHER" id="PTHR32089">
    <property type="entry name" value="METHYL-ACCEPTING CHEMOTAXIS PROTEIN MCPB"/>
    <property type="match status" value="1"/>
</dbReference>
<dbReference type="PANTHER" id="PTHR32089:SF112">
    <property type="entry name" value="LYSOZYME-LIKE PROTEIN-RELATED"/>
    <property type="match status" value="1"/>
</dbReference>
<feature type="transmembrane region" description="Helical" evidence="5">
    <location>
        <begin position="185"/>
        <end position="212"/>
    </location>
</feature>
<evidence type="ECO:0000256" key="4">
    <source>
        <dbReference type="SAM" id="Coils"/>
    </source>
</evidence>
<dbReference type="SMART" id="SM00283">
    <property type="entry name" value="MA"/>
    <property type="match status" value="1"/>
</dbReference>
<comment type="caution">
    <text evidence="8">The sequence shown here is derived from an EMBL/GenBank/DDBJ whole genome shotgun (WGS) entry which is preliminary data.</text>
</comment>